<evidence type="ECO:0000256" key="2">
    <source>
        <dbReference type="ARBA" id="ARBA00022803"/>
    </source>
</evidence>
<keyword evidence="2 3" id="KW-0802">TPR repeat</keyword>
<dbReference type="EMBL" id="MT631235">
    <property type="protein sequence ID" value="QNO46933.1"/>
    <property type="molecule type" value="Genomic_DNA"/>
</dbReference>
<dbReference type="InterPro" id="IPR019734">
    <property type="entry name" value="TPR_rpt"/>
</dbReference>
<evidence type="ECO:0000256" key="3">
    <source>
        <dbReference type="PROSITE-ProRule" id="PRU00339"/>
    </source>
</evidence>
<feature type="coiled-coil region" evidence="4">
    <location>
        <begin position="121"/>
        <end position="191"/>
    </location>
</feature>
<dbReference type="SMART" id="SM00028">
    <property type="entry name" value="TPR"/>
    <property type="match status" value="2"/>
</dbReference>
<sequence>MKRDYRRYIDSILEAIGNIKRYLIKGASKVRKNPVLVVAIATLIAAVLACLYPVYLEHGEREDLKSQIDSSLREADSLRDAGSFEEAIGEYKSILKMVSPKKFPDSYATTQNNIGAAYWNLAGVRNKEANLEKAINAYQEALKIYTVESYPINYATTQNYLGVAYSDLAEVRDKEANLEKAINAYQEALKIRTVERYPINYATRLSNPNLSIRMSSCDTTNCASQWM</sequence>
<dbReference type="Gene3D" id="1.25.40.10">
    <property type="entry name" value="Tetratricopeptide repeat domain"/>
    <property type="match status" value="1"/>
</dbReference>
<proteinExistence type="predicted"/>
<dbReference type="Pfam" id="PF13374">
    <property type="entry name" value="TPR_10"/>
    <property type="match status" value="1"/>
</dbReference>
<dbReference type="PANTHER" id="PTHR45641:SF19">
    <property type="entry name" value="NEPHROCYSTIN-3"/>
    <property type="match status" value="1"/>
</dbReference>
<evidence type="ECO:0000313" key="6">
    <source>
        <dbReference type="EMBL" id="QNO46933.1"/>
    </source>
</evidence>
<dbReference type="PANTHER" id="PTHR45641">
    <property type="entry name" value="TETRATRICOPEPTIDE REPEAT PROTEIN (AFU_ORTHOLOGUE AFUA_6G03870)"/>
    <property type="match status" value="1"/>
</dbReference>
<dbReference type="AlphaFoldDB" id="A0A7G9YFZ9"/>
<keyword evidence="1" id="KW-0677">Repeat</keyword>
<accession>A0A7G9YFZ9</accession>
<keyword evidence="5" id="KW-0812">Transmembrane</keyword>
<feature type="transmembrane region" description="Helical" evidence="5">
    <location>
        <begin position="35"/>
        <end position="55"/>
    </location>
</feature>
<protein>
    <submittedName>
        <fullName evidence="6">Uncharacterized protein</fullName>
    </submittedName>
</protein>
<feature type="repeat" description="TPR" evidence="3">
    <location>
        <begin position="162"/>
        <end position="195"/>
    </location>
</feature>
<reference evidence="6" key="1">
    <citation type="submission" date="2020-06" db="EMBL/GenBank/DDBJ databases">
        <title>Unique genomic features of the anaerobic methanotrophic archaea.</title>
        <authorList>
            <person name="Chadwick G.L."/>
            <person name="Skennerton C.T."/>
            <person name="Laso-Perez R."/>
            <person name="Leu A.O."/>
            <person name="Speth D.R."/>
            <person name="Yu H."/>
            <person name="Morgan-Lang C."/>
            <person name="Hatzenpichler R."/>
            <person name="Goudeau D."/>
            <person name="Malmstrom R."/>
            <person name="Brazelton W.J."/>
            <person name="Woyke T."/>
            <person name="Hallam S.J."/>
            <person name="Tyson G.W."/>
            <person name="Wegener G."/>
            <person name="Boetius A."/>
            <person name="Orphan V."/>
        </authorList>
    </citation>
    <scope>NUCLEOTIDE SEQUENCE</scope>
</reference>
<evidence type="ECO:0000256" key="1">
    <source>
        <dbReference type="ARBA" id="ARBA00022737"/>
    </source>
</evidence>
<dbReference type="PROSITE" id="PS50005">
    <property type="entry name" value="TPR"/>
    <property type="match status" value="1"/>
</dbReference>
<name>A0A7G9YFZ9_9EURY</name>
<keyword evidence="5" id="KW-0472">Membrane</keyword>
<dbReference type="SUPFAM" id="SSF48452">
    <property type="entry name" value="TPR-like"/>
    <property type="match status" value="1"/>
</dbReference>
<dbReference type="InterPro" id="IPR011990">
    <property type="entry name" value="TPR-like_helical_dom_sf"/>
</dbReference>
<organism evidence="6">
    <name type="scientific">Candidatus Methanogaster sp. ANME-2c ERB4</name>
    <dbReference type="NCBI Taxonomy" id="2759911"/>
    <lineage>
        <taxon>Archaea</taxon>
        <taxon>Methanobacteriati</taxon>
        <taxon>Methanobacteriota</taxon>
        <taxon>Stenosarchaea group</taxon>
        <taxon>Methanomicrobia</taxon>
        <taxon>Methanosarcinales</taxon>
        <taxon>ANME-2 cluster</taxon>
        <taxon>Candidatus Methanogasteraceae</taxon>
        <taxon>Candidatus Methanogaster</taxon>
    </lineage>
</organism>
<evidence type="ECO:0000256" key="4">
    <source>
        <dbReference type="SAM" id="Coils"/>
    </source>
</evidence>
<keyword evidence="4" id="KW-0175">Coiled coil</keyword>
<evidence type="ECO:0000256" key="5">
    <source>
        <dbReference type="SAM" id="Phobius"/>
    </source>
</evidence>
<keyword evidence="5" id="KW-1133">Transmembrane helix</keyword>
<gene>
    <name evidence="6" type="ORF">GBMLOPDG_00029</name>
</gene>